<protein>
    <submittedName>
        <fullName evidence="2">Long-chain fatty acid--CoA ligase</fullName>
    </submittedName>
</protein>
<dbReference type="GO" id="GO:0016878">
    <property type="term" value="F:acid-thiol ligase activity"/>
    <property type="evidence" value="ECO:0007669"/>
    <property type="project" value="UniProtKB-ARBA"/>
</dbReference>
<keyword evidence="2" id="KW-0436">Ligase</keyword>
<sequence>MEDAPMNGRMNSIAWRHEWAPAAARFADHTAVVDTDGAITYAALFDHAAGVAAALADMPADAVVATVMPNGRHAVAASYGVAMAGLTEAPINPALSPDEIAHCTRLAGATRLLTVPEVADRLDDLAPILDPRTVPPVPIADLAAVHVDADAPGRIMFTSGTTGKPKGIVHTHGGRWIANILQRASLQIAPVEGCNVLLMTPYSHGASLVTQAFLDGGAAVTLLPGIDLPRVTNALEDKTVDQIFASPSVLVRFAEAFAGRDYRHIRAIYTGTAPLTPDVYHAAKAIFGPVVRITYGKTETFNPITVLTPAETDRWYASPAAAASNCVGWPASGVEIALGDDDDPDGAAPAGDDRAAPRPILLRAQHMMAAEIGPNGITRRPPDGFHRTGDLGFIDAEGRLHLAGREADVIKTGGYRVTPDEIEAQLRPAMPGGELVVLSLPSAYWGEIITAVAAGAPEGWEAALAPALEAMTKHKRPRLFVDVEAIARNGLGKVVRNRTREAVLARYRVVDGRYPALEPLADTAHVDSMAEPVHSPK</sequence>
<name>A0A8B2P0F7_9HYPH</name>
<dbReference type="InterPro" id="IPR000873">
    <property type="entry name" value="AMP-dep_synth/lig_dom"/>
</dbReference>
<dbReference type="PANTHER" id="PTHR43767">
    <property type="entry name" value="LONG-CHAIN-FATTY-ACID--COA LIGASE"/>
    <property type="match status" value="1"/>
</dbReference>
<keyword evidence="3" id="KW-1185">Reference proteome</keyword>
<evidence type="ECO:0000313" key="3">
    <source>
        <dbReference type="Proteomes" id="UP000249590"/>
    </source>
</evidence>
<organism evidence="2 3">
    <name type="scientific">Acuticoccus sediminis</name>
    <dbReference type="NCBI Taxonomy" id="2184697"/>
    <lineage>
        <taxon>Bacteria</taxon>
        <taxon>Pseudomonadati</taxon>
        <taxon>Pseudomonadota</taxon>
        <taxon>Alphaproteobacteria</taxon>
        <taxon>Hyphomicrobiales</taxon>
        <taxon>Amorphaceae</taxon>
        <taxon>Acuticoccus</taxon>
    </lineage>
</organism>
<reference evidence="2 3" key="1">
    <citation type="submission" date="2018-05" db="EMBL/GenBank/DDBJ databases">
        <title>Acuticoccus sediminis sp. nov., isolated from deep-sea sediment of Indian Ocean.</title>
        <authorList>
            <person name="Liu X."/>
            <person name="Lai Q."/>
            <person name="Du Y."/>
            <person name="Sun F."/>
            <person name="Zhang X."/>
            <person name="Wang S."/>
            <person name="Shao Z."/>
        </authorList>
    </citation>
    <scope>NUCLEOTIDE SEQUENCE [LARGE SCALE GENOMIC DNA]</scope>
    <source>
        <strain evidence="2 3">PTG4-2</strain>
    </source>
</reference>
<evidence type="ECO:0000259" key="1">
    <source>
        <dbReference type="Pfam" id="PF00501"/>
    </source>
</evidence>
<dbReference type="PROSITE" id="PS00455">
    <property type="entry name" value="AMP_BINDING"/>
    <property type="match status" value="1"/>
</dbReference>
<dbReference type="InterPro" id="IPR042099">
    <property type="entry name" value="ANL_N_sf"/>
</dbReference>
<comment type="caution">
    <text evidence="2">The sequence shown here is derived from an EMBL/GenBank/DDBJ whole genome shotgun (WGS) entry which is preliminary data.</text>
</comment>
<dbReference type="Proteomes" id="UP000249590">
    <property type="component" value="Unassembled WGS sequence"/>
</dbReference>
<dbReference type="InterPro" id="IPR045851">
    <property type="entry name" value="AMP-bd_C_sf"/>
</dbReference>
<dbReference type="Gene3D" id="3.40.50.12780">
    <property type="entry name" value="N-terminal domain of ligase-like"/>
    <property type="match status" value="1"/>
</dbReference>
<proteinExistence type="predicted"/>
<dbReference type="EMBL" id="QHHQ01000002">
    <property type="protein sequence ID" value="RAI01747.1"/>
    <property type="molecule type" value="Genomic_DNA"/>
</dbReference>
<dbReference type="AlphaFoldDB" id="A0A8B2P0F7"/>
<accession>A0A8B2P0F7</accession>
<evidence type="ECO:0000313" key="2">
    <source>
        <dbReference type="EMBL" id="RAI01747.1"/>
    </source>
</evidence>
<dbReference type="InterPro" id="IPR050237">
    <property type="entry name" value="ATP-dep_AMP-bd_enzyme"/>
</dbReference>
<dbReference type="InterPro" id="IPR020845">
    <property type="entry name" value="AMP-binding_CS"/>
</dbReference>
<dbReference type="SUPFAM" id="SSF56801">
    <property type="entry name" value="Acetyl-CoA synthetase-like"/>
    <property type="match status" value="1"/>
</dbReference>
<dbReference type="Pfam" id="PF00501">
    <property type="entry name" value="AMP-binding"/>
    <property type="match status" value="1"/>
</dbReference>
<dbReference type="CDD" id="cd04433">
    <property type="entry name" value="AFD_class_I"/>
    <property type="match status" value="1"/>
</dbReference>
<gene>
    <name evidence="2" type="ORF">DLJ53_10085</name>
</gene>
<feature type="domain" description="AMP-dependent synthetase/ligase" evidence="1">
    <location>
        <begin position="22"/>
        <end position="342"/>
    </location>
</feature>
<dbReference type="Gene3D" id="3.30.300.30">
    <property type="match status" value="1"/>
</dbReference>
<dbReference type="PANTHER" id="PTHR43767:SF1">
    <property type="entry name" value="NONRIBOSOMAL PEPTIDE SYNTHASE PES1 (EUROFUNG)-RELATED"/>
    <property type="match status" value="1"/>
</dbReference>